<feature type="transmembrane region" description="Helical" evidence="9">
    <location>
        <begin position="396"/>
        <end position="415"/>
    </location>
</feature>
<name>A0A8T3VH35_9EURY</name>
<comment type="caution">
    <text evidence="10">The sequence shown here is derived from an EMBL/GenBank/DDBJ whole genome shotgun (WGS) entry which is preliminary data.</text>
</comment>
<dbReference type="GO" id="GO:0008324">
    <property type="term" value="F:monoatomic cation transmembrane transporter activity"/>
    <property type="evidence" value="ECO:0007669"/>
    <property type="project" value="InterPro"/>
</dbReference>
<comment type="subcellular location">
    <subcellularLocation>
        <location evidence="1">Cell membrane</location>
        <topology evidence="1">Multi-pass membrane protein</topology>
    </subcellularLocation>
</comment>
<evidence type="ECO:0000256" key="2">
    <source>
        <dbReference type="ARBA" id="ARBA00009137"/>
    </source>
</evidence>
<evidence type="ECO:0000256" key="3">
    <source>
        <dbReference type="ARBA" id="ARBA00022448"/>
    </source>
</evidence>
<evidence type="ECO:0000313" key="11">
    <source>
        <dbReference type="Proteomes" id="UP000762703"/>
    </source>
</evidence>
<feature type="transmembrane region" description="Helical" evidence="9">
    <location>
        <begin position="272"/>
        <end position="291"/>
    </location>
</feature>
<accession>A0A8T3VH35</accession>
<gene>
    <name evidence="10" type="ORF">E7Z73_08775</name>
</gene>
<dbReference type="GO" id="GO:0030001">
    <property type="term" value="P:metal ion transport"/>
    <property type="evidence" value="ECO:0007669"/>
    <property type="project" value="UniProtKB-ARBA"/>
</dbReference>
<feature type="transmembrane region" description="Helical" evidence="9">
    <location>
        <begin position="45"/>
        <end position="63"/>
    </location>
</feature>
<dbReference type="PANTHER" id="PTHR32024">
    <property type="entry name" value="TRK SYSTEM POTASSIUM UPTAKE PROTEIN TRKG-RELATED"/>
    <property type="match status" value="1"/>
</dbReference>
<proteinExistence type="inferred from homology"/>
<reference evidence="10" key="1">
    <citation type="submission" date="2019-04" db="EMBL/GenBank/DDBJ databases">
        <title>Evolution of Biomass-Degrading Anaerobic Consortia Revealed by Metagenomics.</title>
        <authorList>
            <person name="Peng X."/>
        </authorList>
    </citation>
    <scope>NUCLEOTIDE SEQUENCE</scope>
    <source>
        <strain evidence="10">SIG12</strain>
    </source>
</reference>
<keyword evidence="4" id="KW-1003">Cell membrane</keyword>
<dbReference type="PANTHER" id="PTHR32024:SF2">
    <property type="entry name" value="TRK SYSTEM POTASSIUM UPTAKE PROTEIN TRKG-RELATED"/>
    <property type="match status" value="1"/>
</dbReference>
<evidence type="ECO:0000313" key="10">
    <source>
        <dbReference type="EMBL" id="MBE6505805.1"/>
    </source>
</evidence>
<dbReference type="AlphaFoldDB" id="A0A8T3VH35"/>
<evidence type="ECO:0000256" key="4">
    <source>
        <dbReference type="ARBA" id="ARBA00022475"/>
    </source>
</evidence>
<feature type="transmembrane region" description="Helical" evidence="9">
    <location>
        <begin position="190"/>
        <end position="209"/>
    </location>
</feature>
<dbReference type="EMBL" id="SUTE01000071">
    <property type="protein sequence ID" value="MBE6505805.1"/>
    <property type="molecule type" value="Genomic_DNA"/>
</dbReference>
<dbReference type="Proteomes" id="UP000762703">
    <property type="component" value="Unassembled WGS sequence"/>
</dbReference>
<feature type="transmembrane region" description="Helical" evidence="9">
    <location>
        <begin position="238"/>
        <end position="260"/>
    </location>
</feature>
<evidence type="ECO:0000256" key="1">
    <source>
        <dbReference type="ARBA" id="ARBA00004651"/>
    </source>
</evidence>
<feature type="transmembrane region" description="Helical" evidence="9">
    <location>
        <begin position="138"/>
        <end position="156"/>
    </location>
</feature>
<keyword evidence="8 9" id="KW-0472">Membrane</keyword>
<dbReference type="InterPro" id="IPR003445">
    <property type="entry name" value="Cat_transpt"/>
</dbReference>
<feature type="transmembrane region" description="Helical" evidence="9">
    <location>
        <begin position="84"/>
        <end position="104"/>
    </location>
</feature>
<keyword evidence="5 9" id="KW-0812">Transmembrane</keyword>
<evidence type="ECO:0000256" key="7">
    <source>
        <dbReference type="ARBA" id="ARBA00023065"/>
    </source>
</evidence>
<comment type="similarity">
    <text evidence="2">Belongs to the TrkH potassium transport family.</text>
</comment>
<dbReference type="GO" id="GO:0005886">
    <property type="term" value="C:plasma membrane"/>
    <property type="evidence" value="ECO:0007669"/>
    <property type="project" value="UniProtKB-SubCell"/>
</dbReference>
<keyword evidence="3" id="KW-0813">Transport</keyword>
<feature type="transmembrane region" description="Helical" evidence="9">
    <location>
        <begin position="12"/>
        <end position="33"/>
    </location>
</feature>
<evidence type="ECO:0000256" key="5">
    <source>
        <dbReference type="ARBA" id="ARBA00022692"/>
    </source>
</evidence>
<dbReference type="RefSeq" id="WP_303737458.1">
    <property type="nucleotide sequence ID" value="NZ_SUTE01000071.1"/>
</dbReference>
<sequence length="477" mass="52678">MRYINKTDIFVIARNSGMLMIGIGIMCLIPIIVDLIYLEFNTLCFLIPGLISILIGIIFVKALNKYSQHKMRLKHGMIISSLSWLWACIICGLVLFFATQINIVDGMFESMSALTGSGITIYGDVEVLPKSVLFFRALQQWVGGLGVVVLIIAILTKPGTTSAKLYQSEAREERIKPSTKATLKKTIKIYLIYTAAGIILYLLAGMPVYDSICNTFSIISTGGMSIKNANIGFYQNDIIYFITIVLMILGATSFLVHYKVIKTRGKSLIHDLQFKIMITLIAGSTIILYLASHIVPIELLFTVVSAVTTTGASVQSSAVMGTWPTFVIIVLMTLMTIGGSSGSTVGALKLMRVITFFKGTYKHLREILSPEGRVVPLQISGQKLSDKAVAQSGNYITLYVLCILITWALLCLYGYEPFSGLFYTMSIQGNVGLEIATIAPTLELPLKLLSIFNMWTGRLEIYPVLITIRALFEIFKR</sequence>
<evidence type="ECO:0000256" key="9">
    <source>
        <dbReference type="SAM" id="Phobius"/>
    </source>
</evidence>
<organism evidence="10 11">
    <name type="scientific">Methanobrevibacter millerae</name>
    <dbReference type="NCBI Taxonomy" id="230361"/>
    <lineage>
        <taxon>Archaea</taxon>
        <taxon>Methanobacteriati</taxon>
        <taxon>Methanobacteriota</taxon>
        <taxon>Methanomada group</taxon>
        <taxon>Methanobacteria</taxon>
        <taxon>Methanobacteriales</taxon>
        <taxon>Methanobacteriaceae</taxon>
        <taxon>Methanobrevibacter</taxon>
    </lineage>
</organism>
<evidence type="ECO:0000256" key="8">
    <source>
        <dbReference type="ARBA" id="ARBA00023136"/>
    </source>
</evidence>
<evidence type="ECO:0000256" key="6">
    <source>
        <dbReference type="ARBA" id="ARBA00022989"/>
    </source>
</evidence>
<keyword evidence="6 9" id="KW-1133">Transmembrane helix</keyword>
<keyword evidence="7" id="KW-0406">Ion transport</keyword>
<dbReference type="Pfam" id="PF02386">
    <property type="entry name" value="TrkH"/>
    <property type="match status" value="1"/>
</dbReference>
<protein>
    <submittedName>
        <fullName evidence="10">TrkH family potassium uptake protein</fullName>
    </submittedName>
</protein>
<feature type="transmembrane region" description="Helical" evidence="9">
    <location>
        <begin position="326"/>
        <end position="348"/>
    </location>
</feature>